<reference evidence="4" key="1">
    <citation type="submission" date="2023-10" db="EMBL/GenBank/DDBJ databases">
        <title>Genome assembly of Pristionchus species.</title>
        <authorList>
            <person name="Yoshida K."/>
            <person name="Sommer R.J."/>
        </authorList>
    </citation>
    <scope>NUCLEOTIDE SEQUENCE</scope>
    <source>
        <strain evidence="4">RS5133</strain>
    </source>
</reference>
<keyword evidence="5" id="KW-1185">Reference proteome</keyword>
<evidence type="ECO:0008006" key="6">
    <source>
        <dbReference type="Google" id="ProtNLM"/>
    </source>
</evidence>
<keyword evidence="3" id="KW-0862">Zinc</keyword>
<dbReference type="GO" id="GO:0008270">
    <property type="term" value="F:zinc ion binding"/>
    <property type="evidence" value="ECO:0007669"/>
    <property type="project" value="UniProtKB-KW"/>
</dbReference>
<keyword evidence="1" id="KW-0479">Metal-binding</keyword>
<dbReference type="Proteomes" id="UP001432322">
    <property type="component" value="Unassembled WGS sequence"/>
</dbReference>
<proteinExistence type="predicted"/>
<sequence>MATNLNLLGVNDICVMEKPLHKVAKSNMVTTIYLVPLSISMTTSLNIPPLSIIGREEDERLEEMTRKSEHRLMRRQVHVEMNTNLLDVQLFSGRQTGVENYAVVQFILRGDDYFIKYQSQGISDELCFSGDRNLEYHLAFGCDKQFFTLLSEKDFLTYTLMGSHKLPARDICPLCQSTSIAWRAFPCRHRYCEACVEHDIRDGTECFAGCGIGKDGKKIELWRKEAVKGYVDDGFCSYDECMERNVVNLPCQCITCIGPGEGKNCSRCEKEVKTQVPCV</sequence>
<keyword evidence="2" id="KW-0863">Zinc-finger</keyword>
<gene>
    <name evidence="4" type="ORF">PFISCL1PPCAC_2618</name>
</gene>
<dbReference type="AlphaFoldDB" id="A0AAV5UW82"/>
<organism evidence="4 5">
    <name type="scientific">Pristionchus fissidentatus</name>
    <dbReference type="NCBI Taxonomy" id="1538716"/>
    <lineage>
        <taxon>Eukaryota</taxon>
        <taxon>Metazoa</taxon>
        <taxon>Ecdysozoa</taxon>
        <taxon>Nematoda</taxon>
        <taxon>Chromadorea</taxon>
        <taxon>Rhabditida</taxon>
        <taxon>Rhabditina</taxon>
        <taxon>Diplogasteromorpha</taxon>
        <taxon>Diplogasteroidea</taxon>
        <taxon>Neodiplogasteridae</taxon>
        <taxon>Pristionchus</taxon>
    </lineage>
</organism>
<evidence type="ECO:0000313" key="4">
    <source>
        <dbReference type="EMBL" id="GMT11321.1"/>
    </source>
</evidence>
<evidence type="ECO:0000256" key="2">
    <source>
        <dbReference type="ARBA" id="ARBA00022771"/>
    </source>
</evidence>
<accession>A0AAV5UW82</accession>
<dbReference type="EMBL" id="BTSY01000001">
    <property type="protein sequence ID" value="GMT11321.1"/>
    <property type="molecule type" value="Genomic_DNA"/>
</dbReference>
<dbReference type="PROSITE" id="PS00518">
    <property type="entry name" value="ZF_RING_1"/>
    <property type="match status" value="1"/>
</dbReference>
<name>A0AAV5UW82_9BILA</name>
<evidence type="ECO:0000256" key="3">
    <source>
        <dbReference type="ARBA" id="ARBA00022833"/>
    </source>
</evidence>
<comment type="caution">
    <text evidence="4">The sequence shown here is derived from an EMBL/GenBank/DDBJ whole genome shotgun (WGS) entry which is preliminary data.</text>
</comment>
<protein>
    <recommendedName>
        <fullName evidence="6">RING-type domain-containing protein</fullName>
    </recommendedName>
</protein>
<evidence type="ECO:0000313" key="5">
    <source>
        <dbReference type="Proteomes" id="UP001432322"/>
    </source>
</evidence>
<evidence type="ECO:0000256" key="1">
    <source>
        <dbReference type="ARBA" id="ARBA00022723"/>
    </source>
</evidence>
<dbReference type="SUPFAM" id="SSF57850">
    <property type="entry name" value="RING/U-box"/>
    <property type="match status" value="1"/>
</dbReference>
<dbReference type="InterPro" id="IPR017907">
    <property type="entry name" value="Znf_RING_CS"/>
</dbReference>